<dbReference type="InterPro" id="IPR029063">
    <property type="entry name" value="SAM-dependent_MTases_sf"/>
</dbReference>
<evidence type="ECO:0000256" key="5">
    <source>
        <dbReference type="ARBA" id="ARBA00022747"/>
    </source>
</evidence>
<dbReference type="PANTHER" id="PTHR33841">
    <property type="entry name" value="DNA METHYLTRANSFERASE YEEA-RELATED"/>
    <property type="match status" value="1"/>
</dbReference>
<evidence type="ECO:0000256" key="7">
    <source>
        <dbReference type="ARBA" id="ARBA00047942"/>
    </source>
</evidence>
<dbReference type="PANTHER" id="PTHR33841:SF1">
    <property type="entry name" value="DNA METHYLTRANSFERASE A"/>
    <property type="match status" value="1"/>
</dbReference>
<dbReference type="GO" id="GO:0009007">
    <property type="term" value="F:site-specific DNA-methyltransferase (adenine-specific) activity"/>
    <property type="evidence" value="ECO:0007669"/>
    <property type="project" value="UniProtKB-EC"/>
</dbReference>
<keyword evidence="4" id="KW-0949">S-adenosyl-L-methionine</keyword>
<evidence type="ECO:0000256" key="1">
    <source>
        <dbReference type="ARBA" id="ARBA00011900"/>
    </source>
</evidence>
<dbReference type="PROSITE" id="PS00092">
    <property type="entry name" value="N6_MTASE"/>
    <property type="match status" value="1"/>
</dbReference>
<dbReference type="InterPro" id="IPR011639">
    <property type="entry name" value="MethylTrfase_TaqI-like_dom"/>
</dbReference>
<organism evidence="11 12">
    <name type="scientific">Natrialba swarupiae</name>
    <dbReference type="NCBI Taxonomy" id="2448032"/>
    <lineage>
        <taxon>Archaea</taxon>
        <taxon>Methanobacteriati</taxon>
        <taxon>Methanobacteriota</taxon>
        <taxon>Stenosarchaea group</taxon>
        <taxon>Halobacteria</taxon>
        <taxon>Halobacteriales</taxon>
        <taxon>Natrialbaceae</taxon>
        <taxon>Natrialba</taxon>
    </lineage>
</organism>
<dbReference type="Gene3D" id="3.90.220.10">
    <property type="entry name" value="Adenine-n6-DNA-methyltransferase Taqi, Chain A, domain 2"/>
    <property type="match status" value="1"/>
</dbReference>
<evidence type="ECO:0000313" key="11">
    <source>
        <dbReference type="EMBL" id="TYT62090.1"/>
    </source>
</evidence>
<dbReference type="Pfam" id="PF07669">
    <property type="entry name" value="Eco57I"/>
    <property type="match status" value="1"/>
</dbReference>
<evidence type="ECO:0000256" key="4">
    <source>
        <dbReference type="ARBA" id="ARBA00022691"/>
    </source>
</evidence>
<dbReference type="PRINTS" id="PR00507">
    <property type="entry name" value="N12N6MTFRASE"/>
</dbReference>
<dbReference type="Proteomes" id="UP000324104">
    <property type="component" value="Unassembled WGS sequence"/>
</dbReference>
<keyword evidence="3" id="KW-0808">Transferase</keyword>
<dbReference type="InterPro" id="IPR050953">
    <property type="entry name" value="N4_N6_ade-DNA_methylase"/>
</dbReference>
<dbReference type="InterPro" id="IPR002052">
    <property type="entry name" value="DNA_methylase_N6_adenine_CS"/>
</dbReference>
<evidence type="ECO:0000259" key="9">
    <source>
        <dbReference type="Pfam" id="PF07669"/>
    </source>
</evidence>
<gene>
    <name evidence="11" type="ORF">FYC77_10335</name>
</gene>
<dbReference type="SUPFAM" id="SSF53335">
    <property type="entry name" value="S-adenosyl-L-methionine-dependent methyltransferases"/>
    <property type="match status" value="1"/>
</dbReference>
<protein>
    <recommendedName>
        <fullName evidence="1">site-specific DNA-methyltransferase (adenine-specific)</fullName>
        <ecNumber evidence="1">2.1.1.72</ecNumber>
    </recommendedName>
</protein>
<keyword evidence="12" id="KW-1185">Reference proteome</keyword>
<dbReference type="EC" id="2.1.1.72" evidence="1"/>
<accession>A0A5D5ARJ6</accession>
<dbReference type="InterPro" id="IPR023135">
    <property type="entry name" value="N6_DNA_MeTrfase_TaqI_C"/>
</dbReference>
<dbReference type="GO" id="GO:0003677">
    <property type="term" value="F:DNA binding"/>
    <property type="evidence" value="ECO:0007669"/>
    <property type="project" value="UniProtKB-KW"/>
</dbReference>
<comment type="caution">
    <text evidence="11">The sequence shown here is derived from an EMBL/GenBank/DDBJ whole genome shotgun (WGS) entry which is preliminary data.</text>
</comment>
<dbReference type="InterPro" id="IPR025931">
    <property type="entry name" value="TaqI_C"/>
</dbReference>
<feature type="domain" description="Type II methyltransferase M.TaqI-like" evidence="9">
    <location>
        <begin position="506"/>
        <end position="767"/>
    </location>
</feature>
<dbReference type="RefSeq" id="WP_149081427.1">
    <property type="nucleotide sequence ID" value="NZ_VTAW01000011.1"/>
</dbReference>
<dbReference type="Pfam" id="PF12950">
    <property type="entry name" value="TaqI_C"/>
    <property type="match status" value="1"/>
</dbReference>
<evidence type="ECO:0000256" key="8">
    <source>
        <dbReference type="SAM" id="MobiDB-lite"/>
    </source>
</evidence>
<evidence type="ECO:0000256" key="6">
    <source>
        <dbReference type="ARBA" id="ARBA00023125"/>
    </source>
</evidence>
<proteinExistence type="predicted"/>
<reference evidence="11 12" key="1">
    <citation type="submission" date="2019-08" db="EMBL/GenBank/DDBJ databases">
        <title>Archaea genome.</title>
        <authorList>
            <person name="Kajale S."/>
            <person name="Shouche Y."/>
            <person name="Deshpande N."/>
            <person name="Sharma A."/>
        </authorList>
    </citation>
    <scope>NUCLEOTIDE SEQUENCE [LARGE SCALE GENOMIC DNA]</scope>
    <source>
        <strain evidence="11 12">ESP3B_9</strain>
    </source>
</reference>
<feature type="compositionally biased region" description="Basic and acidic residues" evidence="8">
    <location>
        <begin position="80"/>
        <end position="90"/>
    </location>
</feature>
<name>A0A5D5ARJ6_9EURY</name>
<evidence type="ECO:0000256" key="2">
    <source>
        <dbReference type="ARBA" id="ARBA00022603"/>
    </source>
</evidence>
<keyword evidence="6" id="KW-0238">DNA-binding</keyword>
<feature type="compositionally biased region" description="Low complexity" evidence="8">
    <location>
        <begin position="315"/>
        <end position="329"/>
    </location>
</feature>
<evidence type="ECO:0000259" key="10">
    <source>
        <dbReference type="Pfam" id="PF12950"/>
    </source>
</evidence>
<dbReference type="AlphaFoldDB" id="A0A5D5ARJ6"/>
<dbReference type="GO" id="GO:0009307">
    <property type="term" value="P:DNA restriction-modification system"/>
    <property type="evidence" value="ECO:0007669"/>
    <property type="project" value="UniProtKB-KW"/>
</dbReference>
<feature type="region of interest" description="Disordered" evidence="8">
    <location>
        <begin position="301"/>
        <end position="336"/>
    </location>
</feature>
<comment type="catalytic activity">
    <reaction evidence="7">
        <text>a 2'-deoxyadenosine in DNA + S-adenosyl-L-methionine = an N(6)-methyl-2'-deoxyadenosine in DNA + S-adenosyl-L-homocysteine + H(+)</text>
        <dbReference type="Rhea" id="RHEA:15197"/>
        <dbReference type="Rhea" id="RHEA-COMP:12418"/>
        <dbReference type="Rhea" id="RHEA-COMP:12419"/>
        <dbReference type="ChEBI" id="CHEBI:15378"/>
        <dbReference type="ChEBI" id="CHEBI:57856"/>
        <dbReference type="ChEBI" id="CHEBI:59789"/>
        <dbReference type="ChEBI" id="CHEBI:90615"/>
        <dbReference type="ChEBI" id="CHEBI:90616"/>
        <dbReference type="EC" id="2.1.1.72"/>
    </reaction>
</comment>
<dbReference type="EMBL" id="VTAW01000011">
    <property type="protein sequence ID" value="TYT62090.1"/>
    <property type="molecule type" value="Genomic_DNA"/>
</dbReference>
<feature type="region of interest" description="Disordered" evidence="8">
    <location>
        <begin position="80"/>
        <end position="102"/>
    </location>
</feature>
<evidence type="ECO:0000256" key="3">
    <source>
        <dbReference type="ARBA" id="ARBA00022679"/>
    </source>
</evidence>
<sequence length="1241" mass="135953">MRRGSDALTNDGLFSDGYLEAAYSKPVDRPDDPEDERRAIVAEIADVWKRERSDAPTYDVADLEEAIVRPILRALDVPFVRDDRDPPADRPRRRPAYAIGDGVSSVDATDPLEHAVAVADVRRWGRPFDSLAFGADGDGGYERPFEHPSHRMRAFITETSARWGVLTDGRRWRLYAADGRVDDYCEVDLEAALEADDRVALEQFVRLFGGDAFREGADGACPLDAASTESEELARERVRTLRTDVCRAVVDLASERSTDGDRAKVGPAIDANGVELEERYDRAVRDVFRDLLERYVDRTATIGGDSDQPPIPSFASVAASGTHSSSSASTPLETDVPLHRLESSHLGRLYESTLEYELAIAESERPAADGEYAPVREDVEGREGLRPGDVYLTADSGERKASGSYYTPDRVVEYVVESTLGPLVEDVREGLERDDPACSDAFVDALLERAILDPATGTGRFLTSAADFLVREIVYSRERHAARHGLEAVDPERGVAWARRRVTAGCLYGVDLDPVAVGLARAALWERAGGTPAVRDALESHLLAGNALVGMDRKQLADLASALTDDPFEHGEPASDLLLEHSESLDRLERIANVATAQRFDADPEGESDDVPPDAVDHLVSAATTEDEYESLVGTAWFEAAQRRAAVDRYVHWPLAFPERFLEASDSGRAEPGFDAVVGNPPWVATAGRADISATIDSTLRSYLSRSFAATEGQFDLYVAFLERAVRLARDGRVGFVVPDSILTREQNEPIRRLLIDRAPPSRIVRVGTVFEGVESGAAILVCGPDSGTVACGDATESDELGERGTAVVDGTALEGVATEEIPLETFASESAARFLIYLDETTRTILDRIEAWPSLSTLAEIARGEEVSKRAARLENEPTPATQPIAPGSAIVRYGLDEAELRYVDPDDLEKRADQYRSPKLVFRQTSDSLVGTYDPDGLATIKSAYTVHLRPESISETVDPVDAYKHVLGLLNSPLLNYYLRYRHTAYRSVFPQINQSTFESLPLAMGDGPDPDLVSAVDARLAATAERNAISVDLDAALGEYDDGTQLDAVPAYRVEPGVEGTMLTETTTERSGLRIDSIETKRDRRLCRDGDVVTLSVRLRYKPADDGTDTDRWGYATTDPVPTIRFVGVDDDLALALETFVPHAVEVGDGFAGFRAAATRTITPLDRLNALTLPRLDQVAADLSRVVERRERAKKLDERIASIDRRIHERVCSLYDVPASERERVLRECGADSDPSS</sequence>
<evidence type="ECO:0000313" key="12">
    <source>
        <dbReference type="Proteomes" id="UP000324104"/>
    </source>
</evidence>
<feature type="domain" description="TaqI-like C-terminal specificity" evidence="10">
    <location>
        <begin position="889"/>
        <end position="1006"/>
    </location>
</feature>
<dbReference type="GO" id="GO:0032259">
    <property type="term" value="P:methylation"/>
    <property type="evidence" value="ECO:0007669"/>
    <property type="project" value="UniProtKB-KW"/>
</dbReference>
<keyword evidence="2 11" id="KW-0489">Methyltransferase</keyword>
<keyword evidence="5" id="KW-0680">Restriction system</keyword>
<dbReference type="Gene3D" id="3.40.50.150">
    <property type="entry name" value="Vaccinia Virus protein VP39"/>
    <property type="match status" value="1"/>
</dbReference>